<evidence type="ECO:0000259" key="4">
    <source>
        <dbReference type="PROSITE" id="PS50930"/>
    </source>
</evidence>
<dbReference type="EMBL" id="FPBK01000001">
    <property type="protein sequence ID" value="SFU27515.1"/>
    <property type="molecule type" value="Genomic_DNA"/>
</dbReference>
<dbReference type="InterPro" id="IPR001789">
    <property type="entry name" value="Sig_transdc_resp-reg_receiver"/>
</dbReference>
<dbReference type="PANTHER" id="PTHR37299:SF1">
    <property type="entry name" value="STAGE 0 SPORULATION PROTEIN A HOMOLOG"/>
    <property type="match status" value="1"/>
</dbReference>
<dbReference type="STRING" id="1224947.SAMN05216480_101197"/>
<keyword evidence="6" id="KW-1185">Reference proteome</keyword>
<feature type="region of interest" description="Disordered" evidence="2">
    <location>
        <begin position="126"/>
        <end position="145"/>
    </location>
</feature>
<gene>
    <name evidence="5" type="ORF">SAMN05216480_101197</name>
</gene>
<proteinExistence type="predicted"/>
<dbReference type="Gene3D" id="2.40.50.1020">
    <property type="entry name" value="LytTr DNA-binding domain"/>
    <property type="match status" value="1"/>
</dbReference>
<dbReference type="Proteomes" id="UP000199138">
    <property type="component" value="Unassembled WGS sequence"/>
</dbReference>
<sequence>MNCIIIDDEATARTIIKKLCSQLPELTVVDEFPNAIQAIKYLNKSEVDLIFLDIHMPDFTGFDFIQTIKNPPRIILTTSDSQFAIEAFEYSCIVDYLVKPLELPRFEKAIQKAKIFQSSNEVVVSNTKPSKAENNPEEKEKPSNEKDLYVNIDRRLIKIDIPTIYLIEAKGDYINIKTEDKNYTVHSTLKKIEDKLPESTFLKVHRSYIINIKKIIDIEDNSVLIKKDVIPVSRSNRPELMKRLNLL</sequence>
<dbReference type="OrthoDB" id="2168082at2"/>
<dbReference type="AlphaFoldDB" id="A0A1I7EUA9"/>
<dbReference type="InterPro" id="IPR046947">
    <property type="entry name" value="LytR-like"/>
</dbReference>
<evidence type="ECO:0000313" key="6">
    <source>
        <dbReference type="Proteomes" id="UP000199138"/>
    </source>
</evidence>
<dbReference type="PROSITE" id="PS50110">
    <property type="entry name" value="RESPONSE_REGULATORY"/>
    <property type="match status" value="1"/>
</dbReference>
<dbReference type="RefSeq" id="WP_093021723.1">
    <property type="nucleotide sequence ID" value="NZ_FPBK01000001.1"/>
</dbReference>
<evidence type="ECO:0000256" key="2">
    <source>
        <dbReference type="SAM" id="MobiDB-lite"/>
    </source>
</evidence>
<name>A0A1I7EUA9_9FLAO</name>
<feature type="compositionally biased region" description="Basic and acidic residues" evidence="2">
    <location>
        <begin position="130"/>
        <end position="145"/>
    </location>
</feature>
<feature type="modified residue" description="4-aspartylphosphate" evidence="1">
    <location>
        <position position="53"/>
    </location>
</feature>
<evidence type="ECO:0000256" key="1">
    <source>
        <dbReference type="PROSITE-ProRule" id="PRU00169"/>
    </source>
</evidence>
<dbReference type="Pfam" id="PF04397">
    <property type="entry name" value="LytTR"/>
    <property type="match status" value="1"/>
</dbReference>
<dbReference type="PROSITE" id="PS50930">
    <property type="entry name" value="HTH_LYTTR"/>
    <property type="match status" value="1"/>
</dbReference>
<dbReference type="InterPro" id="IPR011006">
    <property type="entry name" value="CheY-like_superfamily"/>
</dbReference>
<accession>A0A1I7EUA9</accession>
<feature type="domain" description="Response regulatory" evidence="3">
    <location>
        <begin position="2"/>
        <end position="114"/>
    </location>
</feature>
<evidence type="ECO:0000313" key="5">
    <source>
        <dbReference type="EMBL" id="SFU27515.1"/>
    </source>
</evidence>
<dbReference type="Gene3D" id="3.40.50.2300">
    <property type="match status" value="1"/>
</dbReference>
<dbReference type="PANTHER" id="PTHR37299">
    <property type="entry name" value="TRANSCRIPTIONAL REGULATOR-RELATED"/>
    <property type="match status" value="1"/>
</dbReference>
<keyword evidence="1" id="KW-0597">Phosphoprotein</keyword>
<dbReference type="GO" id="GO:0000156">
    <property type="term" value="F:phosphorelay response regulator activity"/>
    <property type="evidence" value="ECO:0007669"/>
    <property type="project" value="InterPro"/>
</dbReference>
<dbReference type="SMART" id="SM00448">
    <property type="entry name" value="REC"/>
    <property type="match status" value="1"/>
</dbReference>
<dbReference type="GO" id="GO:0003677">
    <property type="term" value="F:DNA binding"/>
    <property type="evidence" value="ECO:0007669"/>
    <property type="project" value="InterPro"/>
</dbReference>
<dbReference type="InterPro" id="IPR007492">
    <property type="entry name" value="LytTR_DNA-bd_dom"/>
</dbReference>
<organism evidence="5 6">
    <name type="scientific">Pustulibacterium marinum</name>
    <dbReference type="NCBI Taxonomy" id="1224947"/>
    <lineage>
        <taxon>Bacteria</taxon>
        <taxon>Pseudomonadati</taxon>
        <taxon>Bacteroidota</taxon>
        <taxon>Flavobacteriia</taxon>
        <taxon>Flavobacteriales</taxon>
        <taxon>Flavobacteriaceae</taxon>
        <taxon>Pustulibacterium</taxon>
    </lineage>
</organism>
<dbReference type="Pfam" id="PF00072">
    <property type="entry name" value="Response_reg"/>
    <property type="match status" value="1"/>
</dbReference>
<evidence type="ECO:0000259" key="3">
    <source>
        <dbReference type="PROSITE" id="PS50110"/>
    </source>
</evidence>
<dbReference type="SUPFAM" id="SSF52172">
    <property type="entry name" value="CheY-like"/>
    <property type="match status" value="1"/>
</dbReference>
<dbReference type="SMART" id="SM00850">
    <property type="entry name" value="LytTR"/>
    <property type="match status" value="1"/>
</dbReference>
<protein>
    <submittedName>
        <fullName evidence="5">Two component transcriptional regulator, LytTR family</fullName>
    </submittedName>
</protein>
<reference evidence="5 6" key="1">
    <citation type="submission" date="2016-10" db="EMBL/GenBank/DDBJ databases">
        <authorList>
            <person name="de Groot N.N."/>
        </authorList>
    </citation>
    <scope>NUCLEOTIDE SEQUENCE [LARGE SCALE GENOMIC DNA]</scope>
    <source>
        <strain evidence="5 6">CGMCC 1.12333</strain>
    </source>
</reference>
<feature type="domain" description="HTH LytTR-type" evidence="4">
    <location>
        <begin position="148"/>
        <end position="246"/>
    </location>
</feature>